<feature type="compositionally biased region" description="Acidic residues" evidence="6">
    <location>
        <begin position="59"/>
        <end position="74"/>
    </location>
</feature>
<feature type="compositionally biased region" description="Basic and acidic residues" evidence="6">
    <location>
        <begin position="429"/>
        <end position="445"/>
    </location>
</feature>
<feature type="coiled-coil region" evidence="5">
    <location>
        <begin position="784"/>
        <end position="979"/>
    </location>
</feature>
<evidence type="ECO:0000256" key="2">
    <source>
        <dbReference type="ARBA" id="ARBA00022490"/>
    </source>
</evidence>
<feature type="coiled-coil region" evidence="5">
    <location>
        <begin position="665"/>
        <end position="692"/>
    </location>
</feature>
<dbReference type="AlphaFoldDB" id="A0AAV6FFR7"/>
<dbReference type="Gene3D" id="1.10.287.1490">
    <property type="match status" value="1"/>
</dbReference>
<sequence length="1144" mass="128713">MKHVKQGLLLPIDPVPHGDPKGRGDGRMERADYEPLLPRETVAINPDKPVDSAHAQAEAAEEEKGDSLDEDEGKGEDAQSIVSGGEEYEPISDDELDEILADSAQKREDQQDDERVPGPLDVIDVDWSSLMPKQKQEPRAPGAALLRFTPGAVLLRAGVSRRLAGPQLLARVKEVCKSELDDPKDADRLFEHDLGALNMAALNRRVERANLLRNLGSGCKALSARRDIAIRKQLLKNDKGTTKQMYTTPPVGDSELLQLSVRLFKKALASSQTADLERAQTSAASAPVLVQQLADFVADGEKVVFVKSSVRAKPESVKNILDGLQNNIVDLENTLTKLNSSVEVVQCDSDNSECQLSSGSDEEWQVQLCPQSAEEQAEEQAEELQTVLKELQRERQQLNTILQRFRVTEGVQVAESEASGSGPTRVVHRVQEQEDDLGQRVDRQRTMRRSRPSTSPTRGLALSPSPPRHSPVKGGTYDSELMRVLRERDEMQAVLEKYERHLSEIQANVKVLTADRDKTSMHYQQVSSTSTGLSVQPGQSGRSGPGPAQRDSPFISPNLRERLKITQETAISERAHLEQRVEDLQTAVLTLEQERGEQRSRQLLLKEAMRELEQEVQGLSSKLSGAEEELSGYRNQCSVLRLSQNQTESNLNETQRRLTSRIGELQKVQEKNKQLDEKNESLLRQLHAMREEMGSVQSSKSDLQQRTLSLQEQLDKKSLQLSMANSQLDDNERTIRGLKITVEELETTIRGLRDSVSVRDCELGLVRKKLSDSEDELGATLKARDATAREVSQLRDDLDKARIDNQALQLKVDDCSQEMDNLQRRVQDYAEDISRIEDLLASKEHECRELQEGRRRASLQAESWESQARQAETVASQLRMELVTADLERQRLKEKLASLEANLEEAVSAERGSCGQLSQLNRRLLQLEDELRETQRQQSTTHTDLEKTRQLCVKLDISKEALQHDLDASQSELSSLRKQLSSERTSTRTLEAVLSTTRDKDLQRQLSSEERSVEVQLLRDKLTKADTKASVLHTAHTQLYTKGSSQSREVAHLRTRASQLESDLEMTKKQLATERFDRERAVQELRRQGLSSTLSSTLSSSLRPSSPSRRSVSPQRPWSPERPYHSTPEHRSPKRNAILRDLYD</sequence>
<feature type="coiled-coil region" evidence="5">
    <location>
        <begin position="374"/>
        <end position="408"/>
    </location>
</feature>
<dbReference type="SUPFAM" id="SSF57997">
    <property type="entry name" value="Tropomyosin"/>
    <property type="match status" value="1"/>
</dbReference>
<feature type="compositionally biased region" description="Low complexity" evidence="6">
    <location>
        <begin position="534"/>
        <end position="549"/>
    </location>
</feature>
<dbReference type="Proteomes" id="UP000823561">
    <property type="component" value="Chromosome 23"/>
</dbReference>
<organism evidence="7 8">
    <name type="scientific">Alosa alosa</name>
    <name type="common">allis shad</name>
    <dbReference type="NCBI Taxonomy" id="278164"/>
    <lineage>
        <taxon>Eukaryota</taxon>
        <taxon>Metazoa</taxon>
        <taxon>Chordata</taxon>
        <taxon>Craniata</taxon>
        <taxon>Vertebrata</taxon>
        <taxon>Euteleostomi</taxon>
        <taxon>Actinopterygii</taxon>
        <taxon>Neopterygii</taxon>
        <taxon>Teleostei</taxon>
        <taxon>Clupei</taxon>
        <taxon>Clupeiformes</taxon>
        <taxon>Clupeoidei</taxon>
        <taxon>Clupeidae</taxon>
        <taxon>Alosa</taxon>
    </lineage>
</organism>
<feature type="coiled-coil region" evidence="5">
    <location>
        <begin position="567"/>
        <end position="636"/>
    </location>
</feature>
<evidence type="ECO:0000256" key="4">
    <source>
        <dbReference type="ARBA" id="ARBA00038123"/>
    </source>
</evidence>
<keyword evidence="8" id="KW-1185">Reference proteome</keyword>
<feature type="compositionally biased region" description="Polar residues" evidence="6">
    <location>
        <begin position="521"/>
        <end position="533"/>
    </location>
</feature>
<feature type="region of interest" description="Disordered" evidence="6">
    <location>
        <begin position="1040"/>
        <end position="1065"/>
    </location>
</feature>
<evidence type="ECO:0000256" key="5">
    <source>
        <dbReference type="SAM" id="Coils"/>
    </source>
</evidence>
<feature type="region of interest" description="Disordered" evidence="6">
    <location>
        <begin position="414"/>
        <end position="478"/>
    </location>
</feature>
<feature type="compositionally biased region" description="Basic and acidic residues" evidence="6">
    <location>
        <begin position="16"/>
        <end position="33"/>
    </location>
</feature>
<name>A0AAV6FFR7_9TELE</name>
<evidence type="ECO:0000256" key="6">
    <source>
        <dbReference type="SAM" id="MobiDB-lite"/>
    </source>
</evidence>
<gene>
    <name evidence="7" type="ORF">AALO_G00286730</name>
</gene>
<feature type="compositionally biased region" description="Basic and acidic residues" evidence="6">
    <location>
        <begin position="1122"/>
        <end position="1131"/>
    </location>
</feature>
<comment type="caution">
    <text evidence="7">The sequence shown here is derived from an EMBL/GenBank/DDBJ whole genome shotgun (WGS) entry which is preliminary data.</text>
</comment>
<evidence type="ECO:0000313" key="7">
    <source>
        <dbReference type="EMBL" id="KAG5261643.1"/>
    </source>
</evidence>
<comment type="similarity">
    <text evidence="4">Belongs to the CEP135/TSGA10 family.</text>
</comment>
<dbReference type="InterPro" id="IPR051877">
    <property type="entry name" value="Centriole_BasalBody_StrucProt"/>
</dbReference>
<keyword evidence="5" id="KW-0175">Coiled coil</keyword>
<reference evidence="7" key="1">
    <citation type="submission" date="2020-10" db="EMBL/GenBank/DDBJ databases">
        <title>Chromosome-scale genome assembly of the Allis shad, Alosa alosa.</title>
        <authorList>
            <person name="Margot Z."/>
            <person name="Christophe K."/>
            <person name="Cabau C."/>
            <person name="Louis A."/>
            <person name="Berthelot C."/>
            <person name="Parey E."/>
            <person name="Roest Crollius H."/>
            <person name="Montfort J."/>
            <person name="Robinson-Rechavi M."/>
            <person name="Bucao C."/>
            <person name="Bouchez O."/>
            <person name="Gislard M."/>
            <person name="Lluch J."/>
            <person name="Milhes M."/>
            <person name="Lampietro C."/>
            <person name="Lopez Roques C."/>
            <person name="Donnadieu C."/>
            <person name="Braasch I."/>
            <person name="Desvignes T."/>
            <person name="Postlethwait J."/>
            <person name="Bobe J."/>
            <person name="Guiguen Y."/>
        </authorList>
    </citation>
    <scope>NUCLEOTIDE SEQUENCE</scope>
    <source>
        <strain evidence="7">M-15738</strain>
        <tissue evidence="7">Blood</tissue>
    </source>
</reference>
<feature type="region of interest" description="Disordered" evidence="6">
    <location>
        <begin position="1083"/>
        <end position="1144"/>
    </location>
</feature>
<evidence type="ECO:0000313" key="8">
    <source>
        <dbReference type="Proteomes" id="UP000823561"/>
    </source>
</evidence>
<accession>A0AAV6FFR7</accession>
<keyword evidence="3" id="KW-0206">Cytoskeleton</keyword>
<keyword evidence="2" id="KW-0963">Cytoplasm</keyword>
<feature type="region of interest" description="Disordered" evidence="6">
    <location>
        <begin position="520"/>
        <end position="557"/>
    </location>
</feature>
<feature type="compositionally biased region" description="Low complexity" evidence="6">
    <location>
        <begin position="1088"/>
        <end position="1118"/>
    </location>
</feature>
<feature type="coiled-coil region" evidence="5">
    <location>
        <begin position="481"/>
        <end position="515"/>
    </location>
</feature>
<evidence type="ECO:0000256" key="3">
    <source>
        <dbReference type="ARBA" id="ARBA00023212"/>
    </source>
</evidence>
<comment type="subcellular location">
    <subcellularLocation>
        <location evidence="1">Cytoplasm</location>
        <location evidence="1">Cytoskeleton</location>
        <location evidence="1">Microtubule organizing center</location>
        <location evidence="1">Centrosome</location>
        <location evidence="1">Centriole</location>
    </subcellularLocation>
</comment>
<feature type="region of interest" description="Disordered" evidence="6">
    <location>
        <begin position="1"/>
        <end position="91"/>
    </location>
</feature>
<dbReference type="GO" id="GO:0005814">
    <property type="term" value="C:centriole"/>
    <property type="evidence" value="ECO:0007669"/>
    <property type="project" value="UniProtKB-SubCell"/>
</dbReference>
<dbReference type="PANTHER" id="PTHR20544">
    <property type="entry name" value="CENTROSOMAL PROTEIN CEP135"/>
    <property type="match status" value="1"/>
</dbReference>
<feature type="coiled-coil region" evidence="5">
    <location>
        <begin position="728"/>
        <end position="755"/>
    </location>
</feature>
<dbReference type="EMBL" id="JADWDJ010000023">
    <property type="protein sequence ID" value="KAG5261643.1"/>
    <property type="molecule type" value="Genomic_DNA"/>
</dbReference>
<protein>
    <submittedName>
        <fullName evidence="7">Uncharacterized protein</fullName>
    </submittedName>
</protein>
<evidence type="ECO:0000256" key="1">
    <source>
        <dbReference type="ARBA" id="ARBA00004114"/>
    </source>
</evidence>
<dbReference type="PANTHER" id="PTHR20544:SF0">
    <property type="entry name" value="NUCLEOPROTEIN TPR_MLP1 DOMAIN-CONTAINING PROTEIN"/>
    <property type="match status" value="1"/>
</dbReference>
<proteinExistence type="inferred from homology"/>